<gene>
    <name evidence="4" type="ORF">B0I29_12233</name>
</gene>
<dbReference type="Pfam" id="PF03372">
    <property type="entry name" value="Exo_endo_phos"/>
    <property type="match status" value="1"/>
</dbReference>
<dbReference type="Gene3D" id="2.40.128.340">
    <property type="match status" value="1"/>
</dbReference>
<keyword evidence="5" id="KW-1185">Reference proteome</keyword>
<dbReference type="GO" id="GO:0003824">
    <property type="term" value="F:catalytic activity"/>
    <property type="evidence" value="ECO:0007669"/>
    <property type="project" value="InterPro"/>
</dbReference>
<dbReference type="PANTHER" id="PTHR44103">
    <property type="entry name" value="PROPROTEIN CONVERTASE P"/>
    <property type="match status" value="1"/>
</dbReference>
<comment type="caution">
    <text evidence="4">The sequence shown here is derived from an EMBL/GenBank/DDBJ whole genome shotgun (WGS) entry which is preliminary data.</text>
</comment>
<dbReference type="AlphaFoldDB" id="A0A327Z0A7"/>
<organism evidence="4 5">
    <name type="scientific">Actinoplanes lutulentus</name>
    <dbReference type="NCBI Taxonomy" id="1287878"/>
    <lineage>
        <taxon>Bacteria</taxon>
        <taxon>Bacillati</taxon>
        <taxon>Actinomycetota</taxon>
        <taxon>Actinomycetes</taxon>
        <taxon>Micromonosporales</taxon>
        <taxon>Micromonosporaceae</taxon>
        <taxon>Actinoplanes</taxon>
    </lineage>
</organism>
<accession>A0A327Z0A7</accession>
<evidence type="ECO:0000313" key="5">
    <source>
        <dbReference type="Proteomes" id="UP000249341"/>
    </source>
</evidence>
<dbReference type="Gene3D" id="2.130.10.130">
    <property type="entry name" value="Integrin alpha, N-terminal"/>
    <property type="match status" value="2"/>
</dbReference>
<dbReference type="InterPro" id="IPR005135">
    <property type="entry name" value="Endo/exonuclease/phosphatase"/>
</dbReference>
<evidence type="ECO:0000256" key="1">
    <source>
        <dbReference type="ARBA" id="ARBA00022729"/>
    </source>
</evidence>
<dbReference type="InterPro" id="IPR036691">
    <property type="entry name" value="Endo/exonu/phosph_ase_sf"/>
</dbReference>
<evidence type="ECO:0000313" key="4">
    <source>
        <dbReference type="EMBL" id="RAK27650.1"/>
    </source>
</evidence>
<protein>
    <submittedName>
        <fullName evidence="4">VCBS repeat protein</fullName>
    </submittedName>
</protein>
<feature type="domain" description="Endonuclease/exonuclease/phosphatase" evidence="3">
    <location>
        <begin position="79"/>
        <end position="236"/>
    </location>
</feature>
<dbReference type="SUPFAM" id="SSF56219">
    <property type="entry name" value="DNase I-like"/>
    <property type="match status" value="1"/>
</dbReference>
<dbReference type="Gene3D" id="3.60.10.10">
    <property type="entry name" value="Endonuclease/exonuclease/phosphatase"/>
    <property type="match status" value="1"/>
</dbReference>
<sequence length="918" mass="95286">MSQLKRWLALAVATVVAVALAPAPASAADTAFRVITYNACGANIGATAPSPSNTSCSYLNTGSSLTAWATQMKSQILLDGGNQAPDVVMFQEMCAGQRDLVKAQLATLGTYGVAWTSNRNHGVCGGWAAGQYAFGTAIFVRNGAATLPVLTEELKPLDPTTPATLRRHLLCTTAGVGGRDSLICDLHTDGANIDEGAPQAMAAMTRWAGTRPIIFGGDLNADPTDPNLNTYYGIEGGAGPFTEVDQGNEPFFDPRCAALFACRSGALTTADRKFDYLFASSNRITWTASKAITPKAGTLTHVPDHYALRGDGIWADEKVRPGAPYVEPPSTGVGGYGVVDSFNWTGVRDATTGRFAGGDTLDDLIVRRWNGDLQLYRNLGSSGLDAPALLRTGVDGKRVVSGDFTGDGSDDLVLLGTTGTVSLFPGDNAGHLGAARTLKTEDFFVGAADITAGDFTGDAIADLAVQWTSGRLFIYPGQADGTLGGSINMSDAGFLSTGAPNGMMAGDIDRDGRTDLVLRRLDGSLISYPGSVDATGKPLLGAEVTLKAASAVRPLFEVVGDLSGDGTDDLAVRWSSDTGKFKVYPSPATGIDPALGADLAVASHGTGFFGATQLSAGDLNGDGRTDLVARWSWGNAEPFLNRGDGTFAKGAMLESAYRWRSVVNVVIGDYTGDGRDDVLLRRPEGTGTVTLHPGTGTGGIGTGVAVAPPAGTVWNDAEEIVGGEFTGDAGDDLVVRRRADGVVTLYPGTGTGGFGAGTVLRPTTNNWLGALSMTVGDFSADGKDDIVVRWTSGRGFLYQGDGNGGIGGSSEHWPIGAVNAAASILPFGGGDIVVKWSDGSTRLYPAGAVSDGYVNVRSFDQHSGVDHFEYAADSATTWTSVPAHLGTGRFRPAADVQQLRIVTVDKAGNRSAETLLDL</sequence>
<feature type="signal peptide" evidence="2">
    <location>
        <begin position="1"/>
        <end position="27"/>
    </location>
</feature>
<name>A0A327Z0A7_9ACTN</name>
<dbReference type="SUPFAM" id="SSF69318">
    <property type="entry name" value="Integrin alpha N-terminal domain"/>
    <property type="match status" value="2"/>
</dbReference>
<dbReference type="EMBL" id="QLMJ01000022">
    <property type="protein sequence ID" value="RAK27650.1"/>
    <property type="molecule type" value="Genomic_DNA"/>
</dbReference>
<dbReference type="RefSeq" id="WP_111653761.1">
    <property type="nucleotide sequence ID" value="NZ_JACHWI010000008.1"/>
</dbReference>
<dbReference type="InterPro" id="IPR013517">
    <property type="entry name" value="FG-GAP"/>
</dbReference>
<dbReference type="Proteomes" id="UP000249341">
    <property type="component" value="Unassembled WGS sequence"/>
</dbReference>
<keyword evidence="1 2" id="KW-0732">Signal</keyword>
<dbReference type="InterPro" id="IPR028994">
    <property type="entry name" value="Integrin_alpha_N"/>
</dbReference>
<feature type="chain" id="PRO_5016468226" evidence="2">
    <location>
        <begin position="28"/>
        <end position="918"/>
    </location>
</feature>
<dbReference type="Pfam" id="PF13517">
    <property type="entry name" value="FG-GAP_3"/>
    <property type="match status" value="2"/>
</dbReference>
<evidence type="ECO:0000259" key="3">
    <source>
        <dbReference type="Pfam" id="PF03372"/>
    </source>
</evidence>
<reference evidence="4 5" key="1">
    <citation type="submission" date="2018-06" db="EMBL/GenBank/DDBJ databases">
        <title>Genomic Encyclopedia of Type Strains, Phase III (KMG-III): the genomes of soil and plant-associated and newly described type strains.</title>
        <authorList>
            <person name="Whitman W."/>
        </authorList>
    </citation>
    <scope>NUCLEOTIDE SEQUENCE [LARGE SCALE GENOMIC DNA]</scope>
    <source>
        <strain evidence="4 5">CGMCC 4.7090</strain>
    </source>
</reference>
<evidence type="ECO:0000256" key="2">
    <source>
        <dbReference type="SAM" id="SignalP"/>
    </source>
</evidence>
<proteinExistence type="predicted"/>
<dbReference type="PANTHER" id="PTHR44103:SF1">
    <property type="entry name" value="PROPROTEIN CONVERTASE P"/>
    <property type="match status" value="1"/>
</dbReference>